<dbReference type="Proteomes" id="UP000254291">
    <property type="component" value="Unassembled WGS sequence"/>
</dbReference>
<name>A0A378SQM6_9MYCO</name>
<sequence>MIELHIGDIIELRGQSWHIRDSDGLALRLKCLDDGSDLTLPVAMLLCDDSFVGPDASGPSIADQRLLDLATDEQRRDAQFWYEHLSGIKHAMEQPAQRQATPRTPITTVQERLSDKRAELRTLGRQVSMTTMWRKWQRFNTAGLLGCIDQRGMPGHVRLPGVHERVIIVLEMVKAHYVDKSTPTKKQILELAEGSAARLGDI</sequence>
<dbReference type="AlphaFoldDB" id="A0A378SQM6"/>
<evidence type="ECO:0000313" key="1">
    <source>
        <dbReference type="EMBL" id="STZ44144.1"/>
    </source>
</evidence>
<evidence type="ECO:0000313" key="2">
    <source>
        <dbReference type="Proteomes" id="UP000254291"/>
    </source>
</evidence>
<reference evidence="1 2" key="1">
    <citation type="submission" date="2018-06" db="EMBL/GenBank/DDBJ databases">
        <authorList>
            <consortium name="Pathogen Informatics"/>
            <person name="Doyle S."/>
        </authorList>
    </citation>
    <scope>NUCLEOTIDE SEQUENCE [LARGE SCALE GENOMIC DNA]</scope>
    <source>
        <strain evidence="1 2">NCTC10742</strain>
    </source>
</reference>
<gene>
    <name evidence="1" type="ORF">NCTC10742_03376</name>
</gene>
<protein>
    <submittedName>
        <fullName evidence="1">Mu transposase/integrase</fullName>
    </submittedName>
</protein>
<accession>A0A378SQM6</accession>
<dbReference type="RefSeq" id="WP_147292290.1">
    <property type="nucleotide sequence ID" value="NZ_JACKST010000016.1"/>
</dbReference>
<dbReference type="EMBL" id="UGQM01000001">
    <property type="protein sequence ID" value="STZ44144.1"/>
    <property type="molecule type" value="Genomic_DNA"/>
</dbReference>
<organism evidence="1 2">
    <name type="scientific">Mycolicibacterium gilvum</name>
    <dbReference type="NCBI Taxonomy" id="1804"/>
    <lineage>
        <taxon>Bacteria</taxon>
        <taxon>Bacillati</taxon>
        <taxon>Actinomycetota</taxon>
        <taxon>Actinomycetes</taxon>
        <taxon>Mycobacteriales</taxon>
        <taxon>Mycobacteriaceae</taxon>
        <taxon>Mycolicibacterium</taxon>
    </lineage>
</organism>
<proteinExistence type="predicted"/>